<dbReference type="AlphaFoldDB" id="X1MN61"/>
<proteinExistence type="predicted"/>
<comment type="caution">
    <text evidence="1">The sequence shown here is derived from an EMBL/GenBank/DDBJ whole genome shotgun (WGS) entry which is preliminary data.</text>
</comment>
<name>X1MN61_9ZZZZ</name>
<feature type="non-terminal residue" evidence="1">
    <location>
        <position position="47"/>
    </location>
</feature>
<sequence length="47" mass="5263">MTNAIESSFSTGVIPSYKNPPVNEVVCGLRFDTPDKLRIPHIGFLWD</sequence>
<dbReference type="EMBL" id="BARV01032187">
    <property type="protein sequence ID" value="GAI32758.1"/>
    <property type="molecule type" value="Genomic_DNA"/>
</dbReference>
<protein>
    <submittedName>
        <fullName evidence="1">Uncharacterized protein</fullName>
    </submittedName>
</protein>
<evidence type="ECO:0000313" key="1">
    <source>
        <dbReference type="EMBL" id="GAI32758.1"/>
    </source>
</evidence>
<gene>
    <name evidence="1" type="ORF">S06H3_50792</name>
</gene>
<accession>X1MN61</accession>
<organism evidence="1">
    <name type="scientific">marine sediment metagenome</name>
    <dbReference type="NCBI Taxonomy" id="412755"/>
    <lineage>
        <taxon>unclassified sequences</taxon>
        <taxon>metagenomes</taxon>
        <taxon>ecological metagenomes</taxon>
    </lineage>
</organism>
<reference evidence="1" key="1">
    <citation type="journal article" date="2014" name="Front. Microbiol.">
        <title>High frequency of phylogenetically diverse reductive dehalogenase-homologous genes in deep subseafloor sedimentary metagenomes.</title>
        <authorList>
            <person name="Kawai M."/>
            <person name="Futagami T."/>
            <person name="Toyoda A."/>
            <person name="Takaki Y."/>
            <person name="Nishi S."/>
            <person name="Hori S."/>
            <person name="Arai W."/>
            <person name="Tsubouchi T."/>
            <person name="Morono Y."/>
            <person name="Uchiyama I."/>
            <person name="Ito T."/>
            <person name="Fujiyama A."/>
            <person name="Inagaki F."/>
            <person name="Takami H."/>
        </authorList>
    </citation>
    <scope>NUCLEOTIDE SEQUENCE</scope>
    <source>
        <strain evidence="1">Expedition CK06-06</strain>
    </source>
</reference>